<dbReference type="EMBL" id="CZDF01000171">
    <property type="protein sequence ID" value="CUR34519.1"/>
    <property type="molecule type" value="Genomic_DNA"/>
</dbReference>
<evidence type="ECO:0000259" key="2">
    <source>
        <dbReference type="Pfam" id="PF00080"/>
    </source>
</evidence>
<proteinExistence type="inferred from homology"/>
<evidence type="ECO:0000256" key="1">
    <source>
        <dbReference type="ARBA" id="ARBA00010457"/>
    </source>
</evidence>
<evidence type="ECO:0000313" key="3">
    <source>
        <dbReference type="EMBL" id="CUR34519.1"/>
    </source>
</evidence>
<dbReference type="Gene3D" id="2.60.40.200">
    <property type="entry name" value="Superoxide dismutase, copper/zinc binding domain"/>
    <property type="match status" value="1"/>
</dbReference>
<comment type="similarity">
    <text evidence="1">Belongs to the Cu-Zn superoxide dismutase family.</text>
</comment>
<accession>A0A1J1LQ23</accession>
<dbReference type="GO" id="GO:0006801">
    <property type="term" value="P:superoxide metabolic process"/>
    <property type="evidence" value="ECO:0007669"/>
    <property type="project" value="InterPro"/>
</dbReference>
<reference evidence="4" key="1">
    <citation type="submission" date="2015-10" db="EMBL/GenBank/DDBJ databases">
        <authorList>
            <person name="Regsiter A."/>
            <person name="william w."/>
        </authorList>
    </citation>
    <scope>NUCLEOTIDE SEQUENCE [LARGE SCALE GENOMIC DNA]</scope>
</reference>
<organism evidence="3 4">
    <name type="scientific">Planktothrix tepida PCC 9214</name>
    <dbReference type="NCBI Taxonomy" id="671072"/>
    <lineage>
        <taxon>Bacteria</taxon>
        <taxon>Bacillati</taxon>
        <taxon>Cyanobacteriota</taxon>
        <taxon>Cyanophyceae</taxon>
        <taxon>Oscillatoriophycideae</taxon>
        <taxon>Oscillatoriales</taxon>
        <taxon>Microcoleaceae</taxon>
        <taxon>Planktothrix</taxon>
    </lineage>
</organism>
<dbReference type="InterPro" id="IPR001424">
    <property type="entry name" value="SOD_Cu_Zn_dom"/>
</dbReference>
<dbReference type="InterPro" id="IPR036423">
    <property type="entry name" value="SOD-like_Cu/Zn_dom_sf"/>
</dbReference>
<dbReference type="Proteomes" id="UP000184315">
    <property type="component" value="Unassembled WGS sequence"/>
</dbReference>
<gene>
    <name evidence="3" type="ORF">PL9214640526</name>
</gene>
<dbReference type="RefSeq" id="WP_254175459.1">
    <property type="nucleotide sequence ID" value="NZ_LN889812.1"/>
</dbReference>
<keyword evidence="4" id="KW-1185">Reference proteome</keyword>
<dbReference type="Pfam" id="PF00080">
    <property type="entry name" value="Sod_Cu"/>
    <property type="match status" value="1"/>
</dbReference>
<feature type="domain" description="Superoxide dismutase copper/zinc binding" evidence="2">
    <location>
        <begin position="1"/>
        <end position="68"/>
    </location>
</feature>
<name>A0A1J1LQ23_9CYAN</name>
<dbReference type="STRING" id="671072.PL9214640526"/>
<dbReference type="SUPFAM" id="SSF49329">
    <property type="entry name" value="Cu,Zn superoxide dismutase-like"/>
    <property type="match status" value="1"/>
</dbReference>
<evidence type="ECO:0000313" key="4">
    <source>
        <dbReference type="Proteomes" id="UP000184315"/>
    </source>
</evidence>
<dbReference type="AlphaFoldDB" id="A0A1J1LQ23"/>
<dbReference type="GO" id="GO:0046872">
    <property type="term" value="F:metal ion binding"/>
    <property type="evidence" value="ECO:0007669"/>
    <property type="project" value="InterPro"/>
</dbReference>
<sequence>MGDLPNLVADANGKAVLTYTTNRVSLSPGPLSLFDEDGSAFIVHVDEDKGTTGVKGGAGGGRLGCGVIQLNA</sequence>
<protein>
    <submittedName>
        <fullName evidence="3">Superoxide dismutase-like protein YojM</fullName>
    </submittedName>
</protein>